<accession>L1NB62</accession>
<dbReference type="Proteomes" id="UP000010433">
    <property type="component" value="Unassembled WGS sequence"/>
</dbReference>
<name>L1NB62_9BACT</name>
<proteinExistence type="predicted"/>
<dbReference type="InterPro" id="IPR000782">
    <property type="entry name" value="FAS1_domain"/>
</dbReference>
<dbReference type="PATRIC" id="fig|1127699.3.peg.1155"/>
<evidence type="ECO:0000259" key="1">
    <source>
        <dbReference type="PROSITE" id="PS50213"/>
    </source>
</evidence>
<dbReference type="PANTHER" id="PTHR10900:SF77">
    <property type="entry name" value="FI19380P1"/>
    <property type="match status" value="1"/>
</dbReference>
<dbReference type="HOGENOM" id="CLU_025495_0_0_10"/>
<protein>
    <submittedName>
        <fullName evidence="2">Fasciclin domain protein</fullName>
    </submittedName>
</protein>
<comment type="caution">
    <text evidence="2">The sequence shown here is derived from an EMBL/GenBank/DDBJ whole genome shotgun (WGS) entry which is preliminary data.</text>
</comment>
<evidence type="ECO:0000313" key="3">
    <source>
        <dbReference type="Proteomes" id="UP000010433"/>
    </source>
</evidence>
<dbReference type="EMBL" id="AMEP01000085">
    <property type="protein sequence ID" value="EKY00566.1"/>
    <property type="molecule type" value="Genomic_DNA"/>
</dbReference>
<dbReference type="Gene3D" id="2.30.180.10">
    <property type="entry name" value="FAS1 domain"/>
    <property type="match status" value="2"/>
</dbReference>
<reference evidence="2 3" key="1">
    <citation type="submission" date="2012-05" db="EMBL/GenBank/DDBJ databases">
        <authorList>
            <person name="Weinstock G."/>
            <person name="Sodergren E."/>
            <person name="Lobos E.A."/>
            <person name="Fulton L."/>
            <person name="Fulton R."/>
            <person name="Courtney L."/>
            <person name="Fronick C."/>
            <person name="O'Laughlin M."/>
            <person name="Godfrey J."/>
            <person name="Wilson R.M."/>
            <person name="Miner T."/>
            <person name="Farmer C."/>
            <person name="Delehaunty K."/>
            <person name="Cordes M."/>
            <person name="Minx P."/>
            <person name="Tomlinson C."/>
            <person name="Chen J."/>
            <person name="Wollam A."/>
            <person name="Pepin K.H."/>
            <person name="Bhonagiri V."/>
            <person name="Zhang X."/>
            <person name="Suruliraj S."/>
            <person name="Warren W."/>
            <person name="Mitreva M."/>
            <person name="Mardis E.R."/>
            <person name="Wilson R.K."/>
        </authorList>
    </citation>
    <scope>NUCLEOTIDE SEQUENCE [LARGE SCALE GENOMIC DNA]</scope>
    <source>
        <strain evidence="2 3">F0055</strain>
    </source>
</reference>
<keyword evidence="3" id="KW-1185">Reference proteome</keyword>
<dbReference type="SMART" id="SM00554">
    <property type="entry name" value="FAS1"/>
    <property type="match status" value="1"/>
</dbReference>
<dbReference type="InterPro" id="IPR036378">
    <property type="entry name" value="FAS1_dom_sf"/>
</dbReference>
<dbReference type="PROSITE" id="PS50213">
    <property type="entry name" value="FAS1"/>
    <property type="match status" value="1"/>
</dbReference>
<dbReference type="PROSITE" id="PS51257">
    <property type="entry name" value="PROKAR_LIPOPROTEIN"/>
    <property type="match status" value="1"/>
</dbReference>
<dbReference type="InterPro" id="IPR050904">
    <property type="entry name" value="Adhesion/Biosynth-related"/>
</dbReference>
<organism evidence="2 3">
    <name type="scientific">Hoylesella saccharolytica F0055</name>
    <dbReference type="NCBI Taxonomy" id="1127699"/>
    <lineage>
        <taxon>Bacteria</taxon>
        <taxon>Pseudomonadati</taxon>
        <taxon>Bacteroidota</taxon>
        <taxon>Bacteroidia</taxon>
        <taxon>Bacteroidales</taxon>
        <taxon>Prevotellaceae</taxon>
        <taxon>Hoylesella</taxon>
    </lineage>
</organism>
<sequence>MKTINYKRLLGKYAILVLLPVVSGLISCSENIDNSNLYTFTGETIEDYLTNRNDKFSSFNYILQRAGMDKILSGYGTYTCFAPTNEAVKVYIDSLYDDNTNKDFEHNGMTSRSLEGLSDSLCNDIALFHLVNSKVRAVDMSNGMTIGTMLGRDINTSIDPQTGSTLVNAYSRITSLDNDLENGVLHEIDNVLRRSNRLVSGEMGQHPEFRLFSQALALTGLADSLTAQQKNGLAAVNNNPEGNWVPEVCKEGYTLFAETDDVLKANGINDIQDLISYSNRVYAHCADAGTGWYDYFRNEGIIVSTGTDYSNPYNCLNIFLRYHILKLKVPYDKLVFDYNQVSKVSIYEYYETMLPYTLMKVIRVNGKRLINRWVTNNTLTDRLAEMGSTSIQVVKQEGLEISNTGYQALNGYIHPIGGMMVYDAHVPHGVLNERMRFDDTSLLWEMASNSIRGMTKAEILANAANVKDKNIPRVQFPSNYFNNLIVYNGENTRLRYLAKDEGAYSNYQGDEFLCIGAYDFAFRLPPVPDGTYELRMGYTANGNRGMVQFYIGKDSRQTSMRALDIPLDMRNVPVDNADGSPDANTGWCLYTKTSDMGVESDQNMHNLGWMRGPLYYTIGVGGATIARANAQDLRRIIVKQRFKQGEYWLRFKTVLPDNTGTQFHLDYIEFCPENVYNNKQYVEDMY</sequence>
<dbReference type="PANTHER" id="PTHR10900">
    <property type="entry name" value="PERIOSTIN-RELATED"/>
    <property type="match status" value="1"/>
</dbReference>
<evidence type="ECO:0000313" key="2">
    <source>
        <dbReference type="EMBL" id="EKY00566.1"/>
    </source>
</evidence>
<gene>
    <name evidence="2" type="ORF">HMPREF9151_01247</name>
</gene>
<dbReference type="STRING" id="1127699.HMPREF9151_01247"/>
<dbReference type="OrthoDB" id="1119934at2"/>
<feature type="domain" description="FAS1" evidence="1">
    <location>
        <begin position="43"/>
        <end position="192"/>
    </location>
</feature>
<dbReference type="SUPFAM" id="SSF82153">
    <property type="entry name" value="FAS1 domain"/>
    <property type="match status" value="1"/>
</dbReference>
<dbReference type="Pfam" id="PF02469">
    <property type="entry name" value="Fasciclin"/>
    <property type="match status" value="1"/>
</dbReference>
<dbReference type="AlphaFoldDB" id="L1NB62"/>
<dbReference type="RefSeq" id="WP_009162461.1">
    <property type="nucleotide sequence ID" value="NZ_KB290995.1"/>
</dbReference>